<name>A0A0F9LH29_9ZZZZ</name>
<reference evidence="1" key="1">
    <citation type="journal article" date="2015" name="Nature">
        <title>Complex archaea that bridge the gap between prokaryotes and eukaryotes.</title>
        <authorList>
            <person name="Spang A."/>
            <person name="Saw J.H."/>
            <person name="Jorgensen S.L."/>
            <person name="Zaremba-Niedzwiedzka K."/>
            <person name="Martijn J."/>
            <person name="Lind A.E."/>
            <person name="van Eijk R."/>
            <person name="Schleper C."/>
            <person name="Guy L."/>
            <person name="Ettema T.J."/>
        </authorList>
    </citation>
    <scope>NUCLEOTIDE SEQUENCE</scope>
</reference>
<accession>A0A0F9LH29</accession>
<organism evidence="1">
    <name type="scientific">marine sediment metagenome</name>
    <dbReference type="NCBI Taxonomy" id="412755"/>
    <lineage>
        <taxon>unclassified sequences</taxon>
        <taxon>metagenomes</taxon>
        <taxon>ecological metagenomes</taxon>
    </lineage>
</organism>
<proteinExistence type="predicted"/>
<protein>
    <submittedName>
        <fullName evidence="1">Uncharacterized protein</fullName>
    </submittedName>
</protein>
<gene>
    <name evidence="1" type="ORF">LCGC14_1279150</name>
</gene>
<dbReference type="EMBL" id="LAZR01007258">
    <property type="protein sequence ID" value="KKM86436.1"/>
    <property type="molecule type" value="Genomic_DNA"/>
</dbReference>
<comment type="caution">
    <text evidence="1">The sequence shown here is derived from an EMBL/GenBank/DDBJ whole genome shotgun (WGS) entry which is preliminary data.</text>
</comment>
<dbReference type="AlphaFoldDB" id="A0A0F9LH29"/>
<evidence type="ECO:0000313" key="1">
    <source>
        <dbReference type="EMBL" id="KKM86436.1"/>
    </source>
</evidence>
<sequence length="84" mass="9674">MSKSEIMNNFLLNYGWSPTPDEKNHFEHFCDGIATQEVLEKVLDPKNHPAFESGRRITPNIATLYSIRDSMVRALYPKPPLPEE</sequence>
<feature type="non-terminal residue" evidence="1">
    <location>
        <position position="84"/>
    </location>
</feature>